<accession>A0A0R3LX34</accession>
<dbReference type="PANTHER" id="PTHR30502:SF0">
    <property type="entry name" value="PHOSPHOENOLPYRUVATE CARBOXYLASE FAMILY PROTEIN"/>
    <property type="match status" value="1"/>
</dbReference>
<reference evidence="5 6" key="1">
    <citation type="submission" date="2014-03" db="EMBL/GenBank/DDBJ databases">
        <title>Bradyrhizobium valentinum sp. nov., isolated from effective nodules of Lupinus mariae-josephae, a lupine endemic of basic-lime soils in Eastern Spain.</title>
        <authorList>
            <person name="Duran D."/>
            <person name="Rey L."/>
            <person name="Navarro A."/>
            <person name="Busquets A."/>
            <person name="Imperial J."/>
            <person name="Ruiz-Argueso T."/>
        </authorList>
    </citation>
    <scope>NUCLEOTIDE SEQUENCE [LARGE SCALE GENOMIC DNA]</scope>
    <source>
        <strain evidence="5 6">LmjM3</strain>
    </source>
</reference>
<keyword evidence="6" id="KW-1185">Reference proteome</keyword>
<evidence type="ECO:0000256" key="1">
    <source>
        <dbReference type="ARBA" id="ARBA00005568"/>
    </source>
</evidence>
<dbReference type="STRING" id="1518501.CQ10_25635"/>
<organism evidence="5 6">
    <name type="scientific">Bradyrhizobium valentinum</name>
    <dbReference type="NCBI Taxonomy" id="1518501"/>
    <lineage>
        <taxon>Bacteria</taxon>
        <taxon>Pseudomonadati</taxon>
        <taxon>Pseudomonadota</taxon>
        <taxon>Alphaproteobacteria</taxon>
        <taxon>Hyphomicrobiales</taxon>
        <taxon>Nitrobacteraceae</taxon>
        <taxon>Bradyrhizobium</taxon>
    </lineage>
</organism>
<evidence type="ECO:0000256" key="2">
    <source>
        <dbReference type="ARBA" id="ARBA00022723"/>
    </source>
</evidence>
<dbReference type="InterPro" id="IPR040442">
    <property type="entry name" value="Pyrv_kinase-like_dom_sf"/>
</dbReference>
<sequence length="259" mass="27915">MATNNVKKVWASGKAVVNAWLAIPSGFSAEVIAQCGFDSVTVDMQHGVQDYLSMVQCFQAMNGHPVTPMVRVPWNEPGIIGKVLDGGAYGVICPMINTPQEAKNLVQYAKYPPKGTRSNGPIRSGMYGSAGSYQQTANDEIVLLPMMETKTAVENMESILDVEGIDGVYIGPSDLGFSYGLVPKLDRDEPEILKIYEKIVKECGKRGLNPGIHCSGAEGAVRAINMGFKLVTLSNESGLMMTYAKMQVNQTRKDSGGKA</sequence>
<dbReference type="PANTHER" id="PTHR30502">
    <property type="entry name" value="2-KETO-3-DEOXY-L-RHAMNONATE ALDOLASE"/>
    <property type="match status" value="1"/>
</dbReference>
<dbReference type="Proteomes" id="UP000051913">
    <property type="component" value="Unassembled WGS sequence"/>
</dbReference>
<evidence type="ECO:0000313" key="6">
    <source>
        <dbReference type="Proteomes" id="UP000051913"/>
    </source>
</evidence>
<comment type="caution">
    <text evidence="5">The sequence shown here is derived from an EMBL/GenBank/DDBJ whole genome shotgun (WGS) entry which is preliminary data.</text>
</comment>
<dbReference type="Gene3D" id="3.20.20.60">
    <property type="entry name" value="Phosphoenolpyruvate-binding domains"/>
    <property type="match status" value="1"/>
</dbReference>
<proteinExistence type="inferred from homology"/>
<dbReference type="InterPro" id="IPR015813">
    <property type="entry name" value="Pyrv/PenolPyrv_kinase-like_dom"/>
</dbReference>
<keyword evidence="3" id="KW-0456">Lyase</keyword>
<dbReference type="EMBL" id="LLXX01000030">
    <property type="protein sequence ID" value="KRR12267.1"/>
    <property type="molecule type" value="Genomic_DNA"/>
</dbReference>
<keyword evidence="2" id="KW-0479">Metal-binding</keyword>
<name>A0A0R3LX34_9BRAD</name>
<dbReference type="GO" id="GO:0016832">
    <property type="term" value="F:aldehyde-lyase activity"/>
    <property type="evidence" value="ECO:0007669"/>
    <property type="project" value="TreeGrafter"/>
</dbReference>
<evidence type="ECO:0000259" key="4">
    <source>
        <dbReference type="Pfam" id="PF03328"/>
    </source>
</evidence>
<dbReference type="GO" id="GO:0046872">
    <property type="term" value="F:metal ion binding"/>
    <property type="evidence" value="ECO:0007669"/>
    <property type="project" value="UniProtKB-KW"/>
</dbReference>
<dbReference type="SUPFAM" id="SSF51621">
    <property type="entry name" value="Phosphoenolpyruvate/pyruvate domain"/>
    <property type="match status" value="1"/>
</dbReference>
<comment type="similarity">
    <text evidence="1">Belongs to the HpcH/HpaI aldolase family.</text>
</comment>
<dbReference type="Pfam" id="PF03328">
    <property type="entry name" value="HpcH_HpaI"/>
    <property type="match status" value="1"/>
</dbReference>
<dbReference type="AlphaFoldDB" id="A0A0R3LX34"/>
<dbReference type="GO" id="GO:0005737">
    <property type="term" value="C:cytoplasm"/>
    <property type="evidence" value="ECO:0007669"/>
    <property type="project" value="TreeGrafter"/>
</dbReference>
<dbReference type="RefSeq" id="WP_057849255.1">
    <property type="nucleotide sequence ID" value="NZ_LLXX01000030.1"/>
</dbReference>
<protein>
    <submittedName>
        <fullName evidence="5">2,4-dihydroxyhept-2-ene-1,7-dioic acid aldolase</fullName>
    </submittedName>
</protein>
<feature type="domain" description="HpcH/HpaI aldolase/citrate lyase" evidence="4">
    <location>
        <begin position="25"/>
        <end position="208"/>
    </location>
</feature>
<dbReference type="InterPro" id="IPR005000">
    <property type="entry name" value="Aldolase/citrate-lyase_domain"/>
</dbReference>
<gene>
    <name evidence="5" type="ORF">CP49_24550</name>
</gene>
<dbReference type="InterPro" id="IPR050251">
    <property type="entry name" value="HpcH-HpaI_aldolase"/>
</dbReference>
<evidence type="ECO:0000256" key="3">
    <source>
        <dbReference type="ARBA" id="ARBA00023239"/>
    </source>
</evidence>
<evidence type="ECO:0000313" key="5">
    <source>
        <dbReference type="EMBL" id="KRR12267.1"/>
    </source>
</evidence>